<dbReference type="AlphaFoldDB" id="M0NF71"/>
<accession>M0NF71</accession>
<sequence length="168" mass="18524">MTRTCEDCGETFGTLTRLRLHDCPGPADIDAEQTRKLVAEGKSGLKRGDVVSALPNRPLLPEVAGQLEEDEEVLTVLPLMSGSPEDETTQRLPLQIVTGGYVLEHFPDEGWVVVRTVCGADKTDEEVFEDLMEQVQDWQETVTDLALDYAAGGTDIGERLRREVNRGP</sequence>
<evidence type="ECO:0000313" key="2">
    <source>
        <dbReference type="EMBL" id="EMA56612.1"/>
    </source>
</evidence>
<name>M0NF71_9EURY</name>
<dbReference type="InterPro" id="IPR058270">
    <property type="entry name" value="DUF7964"/>
</dbReference>
<dbReference type="RefSeq" id="WP_007736779.1">
    <property type="nucleotide sequence ID" value="NZ_AOMF01000029.1"/>
</dbReference>
<reference evidence="2 3" key="1">
    <citation type="journal article" date="2014" name="PLoS Genet.">
        <title>Phylogenetically driven sequencing of extremely halophilic archaea reveals strategies for static and dynamic osmo-response.</title>
        <authorList>
            <person name="Becker E.A."/>
            <person name="Seitzer P.M."/>
            <person name="Tritt A."/>
            <person name="Larsen D."/>
            <person name="Krusor M."/>
            <person name="Yao A.I."/>
            <person name="Wu D."/>
            <person name="Madern D."/>
            <person name="Eisen J.A."/>
            <person name="Darling A.E."/>
            <person name="Facciotti M.T."/>
        </authorList>
    </citation>
    <scope>NUCLEOTIDE SEQUENCE [LARGE SCALE GENOMIC DNA]</scope>
    <source>
        <strain evidence="2 3">JCM 13552</strain>
    </source>
</reference>
<evidence type="ECO:0000313" key="3">
    <source>
        <dbReference type="Proteomes" id="UP000011680"/>
    </source>
</evidence>
<dbReference type="EMBL" id="AOMF01000029">
    <property type="protein sequence ID" value="EMA56612.1"/>
    <property type="molecule type" value="Genomic_DNA"/>
</dbReference>
<proteinExistence type="predicted"/>
<dbReference type="PATRIC" id="fig|1227457.3.peg.223"/>
<dbReference type="Pfam" id="PF25912">
    <property type="entry name" value="DUF7964"/>
    <property type="match status" value="1"/>
</dbReference>
<dbReference type="STRING" id="1227457.C451_01268"/>
<dbReference type="Proteomes" id="UP000011680">
    <property type="component" value="Unassembled WGS sequence"/>
</dbReference>
<evidence type="ECO:0000259" key="1">
    <source>
        <dbReference type="Pfam" id="PF25912"/>
    </source>
</evidence>
<protein>
    <recommendedName>
        <fullName evidence="1">DUF7964 domain-containing protein</fullName>
    </recommendedName>
</protein>
<gene>
    <name evidence="2" type="ORF">C451_01268</name>
</gene>
<comment type="caution">
    <text evidence="2">The sequence shown here is derived from an EMBL/GenBank/DDBJ whole genome shotgun (WGS) entry which is preliminary data.</text>
</comment>
<feature type="domain" description="DUF7964" evidence="1">
    <location>
        <begin position="50"/>
        <end position="138"/>
    </location>
</feature>
<keyword evidence="3" id="KW-1185">Reference proteome</keyword>
<organism evidence="2 3">
    <name type="scientific">Halococcus thailandensis JCM 13552</name>
    <dbReference type="NCBI Taxonomy" id="1227457"/>
    <lineage>
        <taxon>Archaea</taxon>
        <taxon>Methanobacteriati</taxon>
        <taxon>Methanobacteriota</taxon>
        <taxon>Stenosarchaea group</taxon>
        <taxon>Halobacteria</taxon>
        <taxon>Halobacteriales</taxon>
        <taxon>Halococcaceae</taxon>
        <taxon>Halococcus</taxon>
    </lineage>
</organism>